<dbReference type="PROSITE" id="PS50004">
    <property type="entry name" value="C2"/>
    <property type="match status" value="1"/>
</dbReference>
<name>A0A8I3WV90_CALJA</name>
<dbReference type="Ensembl" id="ENSCJAT00000131819.1">
    <property type="protein sequence ID" value="ENSCJAP00000080714.1"/>
    <property type="gene ID" value="ENSCJAG00000079596.1"/>
</dbReference>
<sequence length="208" mass="22406">MHAVRHSEGALEGFGWFCLSISTSDHQAHECTGSSELRVCSLYCSGVLSSQTSGAHELKLLVRSIRALLLSEPDAAGHINTVCIMQLNDPLQRFSSTLKKNTTDLTWKEEFTFQLNAKSKELHLQISEAGRSSEGLLAMATVSLDLFKKQPSGPQSFMLTSGSACDCSVLGSITWSFTLSLWLECSGVITAHCSLHPLGSSNPPTSAS</sequence>
<dbReference type="Gene3D" id="2.60.40.150">
    <property type="entry name" value="C2 domain"/>
    <property type="match status" value="1"/>
</dbReference>
<accession>A0A8I3WV90</accession>
<keyword evidence="3" id="KW-1185">Reference proteome</keyword>
<dbReference type="AlphaFoldDB" id="A0A8I3WV90"/>
<feature type="domain" description="C2" evidence="1">
    <location>
        <begin position="33"/>
        <end position="157"/>
    </location>
</feature>
<dbReference type="InterPro" id="IPR035892">
    <property type="entry name" value="C2_domain_sf"/>
</dbReference>
<dbReference type="InterPro" id="IPR039934">
    <property type="entry name" value="C2CD2/C2CD2L"/>
</dbReference>
<dbReference type="InterPro" id="IPR000008">
    <property type="entry name" value="C2_dom"/>
</dbReference>
<dbReference type="GeneTree" id="ENSGT00530000063764"/>
<evidence type="ECO:0000313" key="3">
    <source>
        <dbReference type="Proteomes" id="UP000008225"/>
    </source>
</evidence>
<dbReference type="Pfam" id="PF00168">
    <property type="entry name" value="C2"/>
    <property type="match status" value="1"/>
</dbReference>
<dbReference type="PANTHER" id="PTHR21119:SF7">
    <property type="entry name" value="C2 DOMAIN-CONTAINING PROTEIN 2"/>
    <property type="match status" value="1"/>
</dbReference>
<reference evidence="2" key="2">
    <citation type="submission" date="2025-08" db="UniProtKB">
        <authorList>
            <consortium name="Ensembl"/>
        </authorList>
    </citation>
    <scope>IDENTIFICATION</scope>
</reference>
<dbReference type="SUPFAM" id="SSF49562">
    <property type="entry name" value="C2 domain (Calcium/lipid-binding domain, CaLB)"/>
    <property type="match status" value="1"/>
</dbReference>
<organism evidence="2 3">
    <name type="scientific">Callithrix jacchus</name>
    <name type="common">White-tufted-ear marmoset</name>
    <name type="synonym">Simia Jacchus</name>
    <dbReference type="NCBI Taxonomy" id="9483"/>
    <lineage>
        <taxon>Eukaryota</taxon>
        <taxon>Metazoa</taxon>
        <taxon>Chordata</taxon>
        <taxon>Craniata</taxon>
        <taxon>Vertebrata</taxon>
        <taxon>Euteleostomi</taxon>
        <taxon>Mammalia</taxon>
        <taxon>Eutheria</taxon>
        <taxon>Euarchontoglires</taxon>
        <taxon>Primates</taxon>
        <taxon>Haplorrhini</taxon>
        <taxon>Platyrrhini</taxon>
        <taxon>Cebidae</taxon>
        <taxon>Callitrichinae</taxon>
        <taxon>Callithrix</taxon>
        <taxon>Callithrix</taxon>
    </lineage>
</organism>
<dbReference type="PANTHER" id="PTHR21119">
    <property type="entry name" value="C2 DOMAIN-CONTAINING PROTEIN"/>
    <property type="match status" value="1"/>
</dbReference>
<reference evidence="2" key="3">
    <citation type="submission" date="2025-09" db="UniProtKB">
        <authorList>
            <consortium name="Ensembl"/>
        </authorList>
    </citation>
    <scope>IDENTIFICATION</scope>
</reference>
<dbReference type="Proteomes" id="UP000008225">
    <property type="component" value="Chromosome 3"/>
</dbReference>
<proteinExistence type="predicted"/>
<protein>
    <recommendedName>
        <fullName evidence="1">C2 domain-containing protein</fullName>
    </recommendedName>
</protein>
<evidence type="ECO:0000313" key="2">
    <source>
        <dbReference type="Ensembl" id="ENSCJAP00000080714.1"/>
    </source>
</evidence>
<evidence type="ECO:0000259" key="1">
    <source>
        <dbReference type="PROSITE" id="PS50004"/>
    </source>
</evidence>
<reference evidence="2 3" key="1">
    <citation type="submission" date="2009-03" db="EMBL/GenBank/DDBJ databases">
        <authorList>
            <person name="Warren W."/>
            <person name="Ye L."/>
            <person name="Minx P."/>
            <person name="Worley K."/>
            <person name="Gibbs R."/>
            <person name="Wilson R.K."/>
        </authorList>
    </citation>
    <scope>NUCLEOTIDE SEQUENCE [LARGE SCALE GENOMIC DNA]</scope>
</reference>